<accession>A0A8D2JP54</accession>
<keyword evidence="15" id="KW-1185">Reference proteome</keyword>
<evidence type="ECO:0000256" key="9">
    <source>
        <dbReference type="ARBA" id="ARBA00023033"/>
    </source>
</evidence>
<evidence type="ECO:0000256" key="1">
    <source>
        <dbReference type="ARBA" id="ARBA00001971"/>
    </source>
</evidence>
<dbReference type="InterPro" id="IPR036396">
    <property type="entry name" value="Cyt_P450_sf"/>
</dbReference>
<dbReference type="PROSITE" id="PS00086">
    <property type="entry name" value="CYTOCHROME_P450"/>
    <property type="match status" value="1"/>
</dbReference>
<evidence type="ECO:0000256" key="4">
    <source>
        <dbReference type="ARBA" id="ARBA00022723"/>
    </source>
</evidence>
<keyword evidence="7 12" id="KW-0560">Oxidoreductase</keyword>
<dbReference type="Pfam" id="PF00067">
    <property type="entry name" value="p450"/>
    <property type="match status" value="1"/>
</dbReference>
<sequence length="498" mass="57192">MELGGGFTIFLALFLSCRLVLFAWKRINKWGKLPPGPTPIPFLGNLLQVSSNATFQSLMKLQKKYGPMYTVYLGPRPVVVLCGHELVKEALVDRADEFSGRGEMATLQRNFHGHGIALSNGERWKILRRFSLTILRDFGMGKRNIEERIQEEAGYLLEAFQKTKGAPIDPTFFLSRTVSNIISSVIFGSRFDYEDRVFLNLLRMINESFVELSSPWTQLYDMYSGIMQYFPGRHNCIYYMLEEIKDFLASRVKINEASLDPQHPRDFIDCFLIKIHQDKNNPHTEYNLKNLVLTAVNLFFAGTEPVSSTLRHGFLLLMKYPEVEAKVHEEIIQVIGPHRTPRVEDRAKMPYTDAVIHEIQRLTDIAPIGVPHNVTQDTHFQGYFLPKGTDVFPILGSVLKDPKYFRYPDAFYPQHFLDEQGCFKKNEAFVAFSFGKRICLGESLARMELFLYFTSILQNFSLNFSLRPLVPPADIDTTHRFSGFGNIPPIYKLCLVAR</sequence>
<dbReference type="SUPFAM" id="SSF48264">
    <property type="entry name" value="Cytochrome P450"/>
    <property type="match status" value="1"/>
</dbReference>
<reference evidence="14" key="1">
    <citation type="submission" date="2025-08" db="UniProtKB">
        <authorList>
            <consortium name="Ensembl"/>
        </authorList>
    </citation>
    <scope>IDENTIFICATION</scope>
</reference>
<keyword evidence="4 11" id="KW-0479">Metal-binding</keyword>
<organism evidence="14 15">
    <name type="scientific">Sciurus vulgaris</name>
    <name type="common">Eurasian red squirrel</name>
    <dbReference type="NCBI Taxonomy" id="55149"/>
    <lineage>
        <taxon>Eukaryota</taxon>
        <taxon>Metazoa</taxon>
        <taxon>Chordata</taxon>
        <taxon>Craniata</taxon>
        <taxon>Vertebrata</taxon>
        <taxon>Euteleostomi</taxon>
        <taxon>Mammalia</taxon>
        <taxon>Eutheria</taxon>
        <taxon>Euarchontoglires</taxon>
        <taxon>Glires</taxon>
        <taxon>Rodentia</taxon>
        <taxon>Sciuromorpha</taxon>
        <taxon>Sciuridae</taxon>
        <taxon>Sciurinae</taxon>
        <taxon>Sciurini</taxon>
        <taxon>Sciurus</taxon>
    </lineage>
</organism>
<dbReference type="AlphaFoldDB" id="A0A8D2JP54"/>
<dbReference type="GO" id="GO:0008392">
    <property type="term" value="F:arachidonate epoxygenase activity"/>
    <property type="evidence" value="ECO:0007669"/>
    <property type="project" value="TreeGrafter"/>
</dbReference>
<comment type="catalytic activity">
    <reaction evidence="13">
        <text>an organic molecule + reduced [NADPH--hemoprotein reductase] + O2 = an alcohol + oxidized [NADPH--hemoprotein reductase] + H2O + H(+)</text>
        <dbReference type="Rhea" id="RHEA:17149"/>
        <dbReference type="Rhea" id="RHEA-COMP:11964"/>
        <dbReference type="Rhea" id="RHEA-COMP:11965"/>
        <dbReference type="ChEBI" id="CHEBI:15377"/>
        <dbReference type="ChEBI" id="CHEBI:15378"/>
        <dbReference type="ChEBI" id="CHEBI:15379"/>
        <dbReference type="ChEBI" id="CHEBI:30879"/>
        <dbReference type="ChEBI" id="CHEBI:57618"/>
        <dbReference type="ChEBI" id="CHEBI:58210"/>
        <dbReference type="ChEBI" id="CHEBI:142491"/>
        <dbReference type="EC" id="1.14.14.1"/>
    </reaction>
</comment>
<evidence type="ECO:0000256" key="2">
    <source>
        <dbReference type="ARBA" id="ARBA00010617"/>
    </source>
</evidence>
<dbReference type="GO" id="GO:0006805">
    <property type="term" value="P:xenobiotic metabolic process"/>
    <property type="evidence" value="ECO:0007669"/>
    <property type="project" value="TreeGrafter"/>
</dbReference>
<dbReference type="PANTHER" id="PTHR24300">
    <property type="entry name" value="CYTOCHROME P450 508A4-RELATED"/>
    <property type="match status" value="1"/>
</dbReference>
<evidence type="ECO:0000256" key="10">
    <source>
        <dbReference type="ARBA" id="ARBA00023136"/>
    </source>
</evidence>
<evidence type="ECO:0000256" key="12">
    <source>
        <dbReference type="RuleBase" id="RU000461"/>
    </source>
</evidence>
<comment type="cofactor">
    <cofactor evidence="1 11 13">
        <name>heme</name>
        <dbReference type="ChEBI" id="CHEBI:30413"/>
    </cofactor>
</comment>
<evidence type="ECO:0000256" key="8">
    <source>
        <dbReference type="ARBA" id="ARBA00023004"/>
    </source>
</evidence>
<dbReference type="Proteomes" id="UP000694564">
    <property type="component" value="Chromosome 17"/>
</dbReference>
<reference evidence="14" key="2">
    <citation type="submission" date="2025-09" db="UniProtKB">
        <authorList>
            <consortium name="Ensembl"/>
        </authorList>
    </citation>
    <scope>IDENTIFICATION</scope>
</reference>
<keyword evidence="6 13" id="KW-0492">Microsome</keyword>
<dbReference type="InterPro" id="IPR008067">
    <property type="entry name" value="Cyt_P450_E_grp-I_CYP2A-like"/>
</dbReference>
<keyword evidence="5 13" id="KW-0256">Endoplasmic reticulum</keyword>
<comment type="function">
    <text evidence="13">Cytochromes P450 are a group of heme-thiolate monooxygenases.</text>
</comment>
<proteinExistence type="inferred from homology"/>
<dbReference type="FunFam" id="1.10.630.10:FF:000001">
    <property type="entry name" value="Cytochrome P450, family 2"/>
    <property type="match status" value="1"/>
</dbReference>
<comment type="subcellular location">
    <subcellularLocation>
        <location evidence="13">Endoplasmic reticulum membrane</location>
    </subcellularLocation>
    <subcellularLocation>
        <location evidence="13">Microsome membrane</location>
    </subcellularLocation>
</comment>
<dbReference type="InterPro" id="IPR050182">
    <property type="entry name" value="Cytochrome_P450_fam2"/>
</dbReference>
<name>A0A8D2JP54_SCIVU</name>
<dbReference type="GO" id="GO:0016712">
    <property type="term" value="F:oxidoreductase activity, acting on paired donors, with incorporation or reduction of molecular oxygen, reduced flavin or flavoprotein as one donor, and incorporation of one atom of oxygen"/>
    <property type="evidence" value="ECO:0007669"/>
    <property type="project" value="UniProtKB-EC"/>
</dbReference>
<dbReference type="GeneTree" id="ENSGT00940000161670"/>
<dbReference type="InterPro" id="IPR002401">
    <property type="entry name" value="Cyt_P450_E_grp-I"/>
</dbReference>
<dbReference type="GO" id="GO:0005789">
    <property type="term" value="C:endoplasmic reticulum membrane"/>
    <property type="evidence" value="ECO:0007669"/>
    <property type="project" value="UniProtKB-SubCell"/>
</dbReference>
<evidence type="ECO:0000256" key="5">
    <source>
        <dbReference type="ARBA" id="ARBA00022824"/>
    </source>
</evidence>
<dbReference type="Ensembl" id="ENSSVLT00005027310.1">
    <property type="protein sequence ID" value="ENSSVLP00005024565.1"/>
    <property type="gene ID" value="ENSSVLG00005019398.1"/>
</dbReference>
<dbReference type="GO" id="GO:0019373">
    <property type="term" value="P:epoxygenase P450 pathway"/>
    <property type="evidence" value="ECO:0007669"/>
    <property type="project" value="TreeGrafter"/>
</dbReference>
<dbReference type="GO" id="GO:0020037">
    <property type="term" value="F:heme binding"/>
    <property type="evidence" value="ECO:0007669"/>
    <property type="project" value="UniProtKB-UniRule"/>
</dbReference>
<protein>
    <recommendedName>
        <fullName evidence="13">Cytochrome P450</fullName>
        <ecNumber evidence="13">1.14.14.1</ecNumber>
    </recommendedName>
</protein>
<keyword evidence="10" id="KW-0472">Membrane</keyword>
<evidence type="ECO:0000256" key="3">
    <source>
        <dbReference type="ARBA" id="ARBA00022617"/>
    </source>
</evidence>
<evidence type="ECO:0000256" key="7">
    <source>
        <dbReference type="ARBA" id="ARBA00023002"/>
    </source>
</evidence>
<dbReference type="EC" id="1.14.14.1" evidence="13"/>
<feature type="binding site" description="axial binding residue" evidence="11">
    <location>
        <position position="439"/>
    </location>
    <ligand>
        <name>heme</name>
        <dbReference type="ChEBI" id="CHEBI:30413"/>
    </ligand>
    <ligandPart>
        <name>Fe</name>
        <dbReference type="ChEBI" id="CHEBI:18248"/>
    </ligandPart>
</feature>
<keyword evidence="9 12" id="KW-0503">Monooxygenase</keyword>
<dbReference type="OrthoDB" id="3934656at2759"/>
<comment type="similarity">
    <text evidence="2 12">Belongs to the cytochrome P450 family.</text>
</comment>
<dbReference type="GO" id="GO:0005506">
    <property type="term" value="F:iron ion binding"/>
    <property type="evidence" value="ECO:0007669"/>
    <property type="project" value="UniProtKB-UniRule"/>
</dbReference>
<dbReference type="PRINTS" id="PR00463">
    <property type="entry name" value="EP450I"/>
</dbReference>
<keyword evidence="8 11" id="KW-0408">Iron</keyword>
<keyword evidence="3 11" id="KW-0349">Heme</keyword>
<dbReference type="PRINTS" id="PR01684">
    <property type="entry name" value="EP450ICYP2A"/>
</dbReference>
<evidence type="ECO:0000313" key="15">
    <source>
        <dbReference type="Proteomes" id="UP000694564"/>
    </source>
</evidence>
<dbReference type="PRINTS" id="PR00385">
    <property type="entry name" value="P450"/>
</dbReference>
<evidence type="ECO:0000313" key="14">
    <source>
        <dbReference type="Ensembl" id="ENSSVLP00005024565.1"/>
    </source>
</evidence>
<dbReference type="InterPro" id="IPR001128">
    <property type="entry name" value="Cyt_P450"/>
</dbReference>
<dbReference type="InterPro" id="IPR017972">
    <property type="entry name" value="Cyt_P450_CS"/>
</dbReference>
<dbReference type="PANTHER" id="PTHR24300:SF424">
    <property type="entry name" value="CYTOCHROME P450"/>
    <property type="match status" value="1"/>
</dbReference>
<evidence type="ECO:0000256" key="6">
    <source>
        <dbReference type="ARBA" id="ARBA00022848"/>
    </source>
</evidence>
<dbReference type="Gene3D" id="1.10.630.10">
    <property type="entry name" value="Cytochrome P450"/>
    <property type="match status" value="1"/>
</dbReference>
<evidence type="ECO:0000256" key="11">
    <source>
        <dbReference type="PIRSR" id="PIRSR602401-1"/>
    </source>
</evidence>
<evidence type="ECO:0000256" key="13">
    <source>
        <dbReference type="RuleBase" id="RU368053"/>
    </source>
</evidence>